<proteinExistence type="predicted"/>
<dbReference type="Pfam" id="PF19040">
    <property type="entry name" value="SGNH"/>
    <property type="match status" value="1"/>
</dbReference>
<reference evidence="3" key="1">
    <citation type="submission" date="2022-10" db="EMBL/GenBank/DDBJ databases">
        <title>Genome assembly of Pristionchus species.</title>
        <authorList>
            <person name="Yoshida K."/>
            <person name="Sommer R.J."/>
        </authorList>
    </citation>
    <scope>NUCLEOTIDE SEQUENCE [LARGE SCALE GENOMIC DNA]</scope>
    <source>
        <strain evidence="3">RS5460</strain>
    </source>
</reference>
<dbReference type="EMBL" id="BTRK01000006">
    <property type="protein sequence ID" value="GMR62746.1"/>
    <property type="molecule type" value="Genomic_DNA"/>
</dbReference>
<dbReference type="InterPro" id="IPR043968">
    <property type="entry name" value="SGNH"/>
</dbReference>
<keyword evidence="3" id="KW-1185">Reference proteome</keyword>
<dbReference type="Proteomes" id="UP001328107">
    <property type="component" value="Unassembled WGS sequence"/>
</dbReference>
<dbReference type="PANTHER" id="PTHR23028:SF53">
    <property type="entry name" value="ACYL_TRANSF_3 DOMAIN-CONTAINING PROTEIN"/>
    <property type="match status" value="1"/>
</dbReference>
<comment type="caution">
    <text evidence="2">The sequence shown here is derived from an EMBL/GenBank/DDBJ whole genome shotgun (WGS) entry which is preliminary data.</text>
</comment>
<feature type="non-terminal residue" evidence="2">
    <location>
        <position position="162"/>
    </location>
</feature>
<sequence>MQPDITFVIYDDTTKLNQPIVNATTDKATIKFQAFLEPIVNGSRVVILDEFYPKPSTSAGMAISLHKRLLRNQDTTDLKGTLEEYNAKYANYFARLERVHFPNLIRHNTSAAMCAEEKGWCWWYNRRNLHSYFSENIHLTEYGLELLRESYTNVLRNAFEVL</sequence>
<feature type="domain" description="SGNH" evidence="1">
    <location>
        <begin position="31"/>
        <end position="151"/>
    </location>
</feature>
<dbReference type="PANTHER" id="PTHR23028">
    <property type="entry name" value="ACETYLTRANSFERASE"/>
    <property type="match status" value="1"/>
</dbReference>
<name>A0AAN5IGE3_9BILA</name>
<organism evidence="2 3">
    <name type="scientific">Pristionchus mayeri</name>
    <dbReference type="NCBI Taxonomy" id="1317129"/>
    <lineage>
        <taxon>Eukaryota</taxon>
        <taxon>Metazoa</taxon>
        <taxon>Ecdysozoa</taxon>
        <taxon>Nematoda</taxon>
        <taxon>Chromadorea</taxon>
        <taxon>Rhabditida</taxon>
        <taxon>Rhabditina</taxon>
        <taxon>Diplogasteromorpha</taxon>
        <taxon>Diplogasteroidea</taxon>
        <taxon>Neodiplogasteridae</taxon>
        <taxon>Pristionchus</taxon>
    </lineage>
</organism>
<evidence type="ECO:0000313" key="3">
    <source>
        <dbReference type="Proteomes" id="UP001328107"/>
    </source>
</evidence>
<protein>
    <recommendedName>
        <fullName evidence="1">SGNH domain-containing protein</fullName>
    </recommendedName>
</protein>
<dbReference type="GO" id="GO:0016020">
    <property type="term" value="C:membrane"/>
    <property type="evidence" value="ECO:0007669"/>
    <property type="project" value="TreeGrafter"/>
</dbReference>
<dbReference type="AlphaFoldDB" id="A0AAN5IGE3"/>
<evidence type="ECO:0000313" key="2">
    <source>
        <dbReference type="EMBL" id="GMR62746.1"/>
    </source>
</evidence>
<gene>
    <name evidence="2" type="ORF">PMAYCL1PPCAC_32941</name>
</gene>
<accession>A0AAN5IGE3</accession>
<dbReference type="GO" id="GO:0000271">
    <property type="term" value="P:polysaccharide biosynthetic process"/>
    <property type="evidence" value="ECO:0007669"/>
    <property type="project" value="TreeGrafter"/>
</dbReference>
<evidence type="ECO:0000259" key="1">
    <source>
        <dbReference type="Pfam" id="PF19040"/>
    </source>
</evidence>
<dbReference type="InterPro" id="IPR050879">
    <property type="entry name" value="Acyltransferase_3"/>
</dbReference>